<keyword evidence="2" id="KW-1185">Reference proteome</keyword>
<dbReference type="Proteomes" id="UP000290106">
    <property type="component" value="Unassembled WGS sequence"/>
</dbReference>
<proteinExistence type="predicted"/>
<dbReference type="OrthoDB" id="1971599at2"/>
<sequence>MIREEIFSGFCRTCNQAQMVTCEFEQKGDRLELTEVDCRYRKCIHKASCEIAKQIRQMEQEYREE</sequence>
<organism evidence="1 2">
    <name type="scientific">Blautia faecicola</name>
    <dbReference type="NCBI Taxonomy" id="2509240"/>
    <lineage>
        <taxon>Bacteria</taxon>
        <taxon>Bacillati</taxon>
        <taxon>Bacillota</taxon>
        <taxon>Clostridia</taxon>
        <taxon>Lachnospirales</taxon>
        <taxon>Lachnospiraceae</taxon>
        <taxon>Blautia</taxon>
    </lineage>
</organism>
<gene>
    <name evidence="1" type="ORF">ETP43_13680</name>
</gene>
<dbReference type="AlphaFoldDB" id="A0A4Q1RLX0"/>
<protein>
    <submittedName>
        <fullName evidence="1">Uncharacterized protein</fullName>
    </submittedName>
</protein>
<evidence type="ECO:0000313" key="1">
    <source>
        <dbReference type="EMBL" id="RXS76788.1"/>
    </source>
</evidence>
<name>A0A4Q1RLX0_9FIRM</name>
<evidence type="ECO:0000313" key="2">
    <source>
        <dbReference type="Proteomes" id="UP000290106"/>
    </source>
</evidence>
<dbReference type="EMBL" id="SDKC01000001">
    <property type="protein sequence ID" value="RXS76788.1"/>
    <property type="molecule type" value="Genomic_DNA"/>
</dbReference>
<comment type="caution">
    <text evidence="1">The sequence shown here is derived from an EMBL/GenBank/DDBJ whole genome shotgun (WGS) entry which is preliminary data.</text>
</comment>
<reference evidence="1 2" key="1">
    <citation type="submission" date="2019-01" db="EMBL/GenBank/DDBJ databases">
        <title>Blautia sp. nov. KGMB01111 isolated human feces.</title>
        <authorList>
            <person name="Park J.-E."/>
            <person name="Kim J.-S."/>
            <person name="Park S.-H."/>
        </authorList>
    </citation>
    <scope>NUCLEOTIDE SEQUENCE [LARGE SCALE GENOMIC DNA]</scope>
    <source>
        <strain evidence="1 2">KGMB01111</strain>
    </source>
</reference>
<accession>A0A4Q1RLX0</accession>